<keyword evidence="3" id="KW-1185">Reference proteome</keyword>
<evidence type="ECO:0000313" key="3">
    <source>
        <dbReference type="Proteomes" id="UP000054248"/>
    </source>
</evidence>
<organism evidence="2 3">
    <name type="scientific">Tulasnella calospora MUT 4182</name>
    <dbReference type="NCBI Taxonomy" id="1051891"/>
    <lineage>
        <taxon>Eukaryota</taxon>
        <taxon>Fungi</taxon>
        <taxon>Dikarya</taxon>
        <taxon>Basidiomycota</taxon>
        <taxon>Agaricomycotina</taxon>
        <taxon>Agaricomycetes</taxon>
        <taxon>Cantharellales</taxon>
        <taxon>Tulasnellaceae</taxon>
        <taxon>Tulasnella</taxon>
    </lineage>
</organism>
<evidence type="ECO:0000256" key="1">
    <source>
        <dbReference type="SAM" id="MobiDB-lite"/>
    </source>
</evidence>
<feature type="region of interest" description="Disordered" evidence="1">
    <location>
        <begin position="34"/>
        <end position="57"/>
    </location>
</feature>
<reference evidence="3" key="2">
    <citation type="submission" date="2015-01" db="EMBL/GenBank/DDBJ databases">
        <title>Evolutionary Origins and Diversification of the Mycorrhizal Mutualists.</title>
        <authorList>
            <consortium name="DOE Joint Genome Institute"/>
            <consortium name="Mycorrhizal Genomics Consortium"/>
            <person name="Kohler A."/>
            <person name="Kuo A."/>
            <person name="Nagy L.G."/>
            <person name="Floudas D."/>
            <person name="Copeland A."/>
            <person name="Barry K.W."/>
            <person name="Cichocki N."/>
            <person name="Veneault-Fourrey C."/>
            <person name="LaButti K."/>
            <person name="Lindquist E.A."/>
            <person name="Lipzen A."/>
            <person name="Lundell T."/>
            <person name="Morin E."/>
            <person name="Murat C."/>
            <person name="Riley R."/>
            <person name="Ohm R."/>
            <person name="Sun H."/>
            <person name="Tunlid A."/>
            <person name="Henrissat B."/>
            <person name="Grigoriev I.V."/>
            <person name="Hibbett D.S."/>
            <person name="Martin F."/>
        </authorList>
    </citation>
    <scope>NUCLEOTIDE SEQUENCE [LARGE SCALE GENOMIC DNA]</scope>
    <source>
        <strain evidence="3">MUT 4182</strain>
    </source>
</reference>
<dbReference type="EMBL" id="KN823279">
    <property type="protein sequence ID" value="KIO18537.1"/>
    <property type="molecule type" value="Genomic_DNA"/>
</dbReference>
<reference evidence="2 3" key="1">
    <citation type="submission" date="2014-04" db="EMBL/GenBank/DDBJ databases">
        <authorList>
            <consortium name="DOE Joint Genome Institute"/>
            <person name="Kuo A."/>
            <person name="Girlanda M."/>
            <person name="Perotto S."/>
            <person name="Kohler A."/>
            <person name="Nagy L.G."/>
            <person name="Floudas D."/>
            <person name="Copeland A."/>
            <person name="Barry K.W."/>
            <person name="Cichocki N."/>
            <person name="Veneault-Fourrey C."/>
            <person name="LaButti K."/>
            <person name="Lindquist E.A."/>
            <person name="Lipzen A."/>
            <person name="Lundell T."/>
            <person name="Morin E."/>
            <person name="Murat C."/>
            <person name="Sun H."/>
            <person name="Tunlid A."/>
            <person name="Henrissat B."/>
            <person name="Grigoriev I.V."/>
            <person name="Hibbett D.S."/>
            <person name="Martin F."/>
            <person name="Nordberg H.P."/>
            <person name="Cantor M.N."/>
            <person name="Hua S.X."/>
        </authorList>
    </citation>
    <scope>NUCLEOTIDE SEQUENCE [LARGE SCALE GENOMIC DNA]</scope>
    <source>
        <strain evidence="2 3">MUT 4182</strain>
    </source>
</reference>
<evidence type="ECO:0000313" key="2">
    <source>
        <dbReference type="EMBL" id="KIO18537.1"/>
    </source>
</evidence>
<feature type="compositionally biased region" description="Acidic residues" evidence="1">
    <location>
        <begin position="86"/>
        <end position="96"/>
    </location>
</feature>
<name>A0A0C3LAN3_9AGAM</name>
<proteinExistence type="predicted"/>
<gene>
    <name evidence="2" type="ORF">M407DRAFT_31816</name>
</gene>
<dbReference type="HOGENOM" id="CLU_1760146_0_0_1"/>
<feature type="region of interest" description="Disordered" evidence="1">
    <location>
        <begin position="69"/>
        <end position="97"/>
    </location>
</feature>
<dbReference type="AlphaFoldDB" id="A0A0C3LAN3"/>
<protein>
    <submittedName>
        <fullName evidence="2">Uncharacterized protein</fullName>
    </submittedName>
</protein>
<dbReference type="Proteomes" id="UP000054248">
    <property type="component" value="Unassembled WGS sequence"/>
</dbReference>
<sequence>MKSTSTAPSSIFSRNTYQTAITVAGEGYESYLEKDGSAAAEEEMEAGASPAVSRDSDIIIHRNKPARGSFALQAESNDDESHLELSSEEEEEEDEGIFFVRSKRTETLQSVFATSLSRDPYAAFLSQDFFKPSYIFPTTRHSIDSYHS</sequence>
<accession>A0A0C3LAN3</accession>
<dbReference type="OrthoDB" id="3264562at2759"/>